<feature type="chain" id="PRO_5027019309" description="Sel1 repeat family protein" evidence="1">
    <location>
        <begin position="31"/>
        <end position="344"/>
    </location>
</feature>
<evidence type="ECO:0008006" key="4">
    <source>
        <dbReference type="Google" id="ProtNLM"/>
    </source>
</evidence>
<name>A0A6N8S8K0_9HYPH</name>
<dbReference type="InterPro" id="IPR006597">
    <property type="entry name" value="Sel1-like"/>
</dbReference>
<evidence type="ECO:0000313" key="2">
    <source>
        <dbReference type="EMBL" id="MXN44747.1"/>
    </source>
</evidence>
<dbReference type="EMBL" id="WUMK01000002">
    <property type="protein sequence ID" value="MXN44747.1"/>
    <property type="molecule type" value="Genomic_DNA"/>
</dbReference>
<evidence type="ECO:0000256" key="1">
    <source>
        <dbReference type="SAM" id="SignalP"/>
    </source>
</evidence>
<dbReference type="InterPro" id="IPR011990">
    <property type="entry name" value="TPR-like_helical_dom_sf"/>
</dbReference>
<feature type="signal peptide" evidence="1">
    <location>
        <begin position="1"/>
        <end position="30"/>
    </location>
</feature>
<keyword evidence="3" id="KW-1185">Reference proteome</keyword>
<dbReference type="OrthoDB" id="112232at2"/>
<sequence length="344" mass="35957">MITRSTGIKTAGRALFFAVLLIGAASGAQANTLSIEAQCDRNAGSQYDSTRNKAFAPVALADIKIGAALSACREAYNAGGGARMAFQLARALERAGQDLDAMKLYAEAAALGHTVAMVNYGAMLGKRGDPAAEFSHYKKAAEMGDTLGAYNLGVAYRDGIGTEINGAEAARWFDKAAAAGDETAAFNLGVLLDDGSLVDEDNARAAAFYGLAAKGGSIDAMINLGLMLESGEGVEQDLTAAAGYFKQAADQGDSYGKLKFGLMQQSGTGIVKNIEQAVNSLVAAFEMRDVDLEVILRDQPEQLSADARLAIKRVLVERDLIDAAGNAEIDPITLGAIEKHYAAK</sequence>
<keyword evidence="1" id="KW-0732">Signal</keyword>
<dbReference type="PANTHER" id="PTHR11102:SF160">
    <property type="entry name" value="ERAD-ASSOCIATED E3 UBIQUITIN-PROTEIN LIGASE COMPONENT HRD3"/>
    <property type="match status" value="1"/>
</dbReference>
<dbReference type="Gene3D" id="1.25.40.10">
    <property type="entry name" value="Tetratricopeptide repeat domain"/>
    <property type="match status" value="1"/>
</dbReference>
<dbReference type="InterPro" id="IPR050767">
    <property type="entry name" value="Sel1_AlgK"/>
</dbReference>
<dbReference type="AlphaFoldDB" id="A0A6N8S8K0"/>
<gene>
    <name evidence="2" type="ORF">GR138_06075</name>
</gene>
<dbReference type="PANTHER" id="PTHR11102">
    <property type="entry name" value="SEL-1-LIKE PROTEIN"/>
    <property type="match status" value="1"/>
</dbReference>
<reference evidence="2 3" key="1">
    <citation type="submission" date="2019-12" db="EMBL/GenBank/DDBJ databases">
        <title>Shinella kummerowiae sp. nov., a symbiotic bacterium isolated from root nodules of the herbal legume Kummerowia stipulacea.</title>
        <authorList>
            <person name="Gao J."/>
        </authorList>
    </citation>
    <scope>NUCLEOTIDE SEQUENCE [LARGE SCALE GENOMIC DNA]</scope>
    <source>
        <strain evidence="2 3">CCBAU 25048</strain>
    </source>
</reference>
<accession>A0A6N8S8K0</accession>
<dbReference type="RefSeq" id="WP_160857719.1">
    <property type="nucleotide sequence ID" value="NZ_WUMK01000002.1"/>
</dbReference>
<dbReference type="Proteomes" id="UP000435802">
    <property type="component" value="Unassembled WGS sequence"/>
</dbReference>
<comment type="caution">
    <text evidence="2">The sequence shown here is derived from an EMBL/GenBank/DDBJ whole genome shotgun (WGS) entry which is preliminary data.</text>
</comment>
<protein>
    <recommendedName>
        <fullName evidence="4">Sel1 repeat family protein</fullName>
    </recommendedName>
</protein>
<proteinExistence type="predicted"/>
<dbReference type="Pfam" id="PF08238">
    <property type="entry name" value="Sel1"/>
    <property type="match status" value="6"/>
</dbReference>
<dbReference type="SUPFAM" id="SSF81901">
    <property type="entry name" value="HCP-like"/>
    <property type="match status" value="1"/>
</dbReference>
<evidence type="ECO:0000313" key="3">
    <source>
        <dbReference type="Proteomes" id="UP000435802"/>
    </source>
</evidence>
<organism evidence="2 3">
    <name type="scientific">Shinella kummerowiae</name>
    <dbReference type="NCBI Taxonomy" id="417745"/>
    <lineage>
        <taxon>Bacteria</taxon>
        <taxon>Pseudomonadati</taxon>
        <taxon>Pseudomonadota</taxon>
        <taxon>Alphaproteobacteria</taxon>
        <taxon>Hyphomicrobiales</taxon>
        <taxon>Rhizobiaceae</taxon>
        <taxon>Shinella</taxon>
    </lineage>
</organism>
<dbReference type="SMART" id="SM00671">
    <property type="entry name" value="SEL1"/>
    <property type="match status" value="6"/>
</dbReference>